<name>A0A8J6NC01_9BACT</name>
<proteinExistence type="predicted"/>
<dbReference type="EMBL" id="JACNJZ010000038">
    <property type="protein sequence ID" value="MBC8316510.1"/>
    <property type="molecule type" value="Genomic_DNA"/>
</dbReference>
<sequence length="156" mass="17769">MQRNKIKDSKMLKMVNDGVSQADIAREFSVTPAAVSKRLRKIRGRTTYAVATAKVERAVESKLDAVEQLKLINTRAHELLNQAEDDVQLSVKLMAEIRNQLRLQLDIFETLYSLQGAAEFQESVLETLEEVDPVIRKRVITRLNEKSALRSALRFT</sequence>
<protein>
    <submittedName>
        <fullName evidence="2">Uncharacterized protein</fullName>
    </submittedName>
</protein>
<dbReference type="Proteomes" id="UP000614424">
    <property type="component" value="Unassembled WGS sequence"/>
</dbReference>
<comment type="caution">
    <text evidence="2">The sequence shown here is derived from an EMBL/GenBank/DDBJ whole genome shotgun (WGS) entry which is preliminary data.</text>
</comment>
<evidence type="ECO:0000313" key="3">
    <source>
        <dbReference type="Proteomes" id="UP000614424"/>
    </source>
</evidence>
<evidence type="ECO:0000256" key="1">
    <source>
        <dbReference type="SAM" id="Coils"/>
    </source>
</evidence>
<accession>A0A8J6NC01</accession>
<reference evidence="2 3" key="1">
    <citation type="submission" date="2020-08" db="EMBL/GenBank/DDBJ databases">
        <title>Bridging the membrane lipid divide: bacteria of the FCB group superphylum have the potential to synthesize archaeal ether lipids.</title>
        <authorList>
            <person name="Villanueva L."/>
            <person name="Von Meijenfeldt F.A.B."/>
            <person name="Westbye A.B."/>
            <person name="Yadav S."/>
            <person name="Hopmans E.C."/>
            <person name="Dutilh B.E."/>
            <person name="Sinninghe Damste J.S."/>
        </authorList>
    </citation>
    <scope>NUCLEOTIDE SEQUENCE [LARGE SCALE GENOMIC DNA]</scope>
    <source>
        <strain evidence="2">NIOZ-UU47</strain>
    </source>
</reference>
<organism evidence="2 3">
    <name type="scientific">Candidatus Desulfobia pelagia</name>
    <dbReference type="NCBI Taxonomy" id="2841692"/>
    <lineage>
        <taxon>Bacteria</taxon>
        <taxon>Pseudomonadati</taxon>
        <taxon>Thermodesulfobacteriota</taxon>
        <taxon>Desulfobulbia</taxon>
        <taxon>Desulfobulbales</taxon>
        <taxon>Desulfobulbaceae</taxon>
        <taxon>Candidatus Desulfobia</taxon>
    </lineage>
</organism>
<gene>
    <name evidence="2" type="ORF">H8E41_01295</name>
</gene>
<feature type="coiled-coil region" evidence="1">
    <location>
        <begin position="66"/>
        <end position="100"/>
    </location>
</feature>
<keyword evidence="1" id="KW-0175">Coiled coil</keyword>
<dbReference type="AlphaFoldDB" id="A0A8J6NC01"/>
<evidence type="ECO:0000313" key="2">
    <source>
        <dbReference type="EMBL" id="MBC8316510.1"/>
    </source>
</evidence>